<name>A5E2G7_LODEL</name>
<dbReference type="PANTHER" id="PTHR11439:SF463">
    <property type="entry name" value="REVERSE TRANSCRIPTASE TY1_COPIA-TYPE DOMAIN-CONTAINING PROTEIN"/>
    <property type="match status" value="1"/>
</dbReference>
<dbReference type="SUPFAM" id="SSF56672">
    <property type="entry name" value="DNA/RNA polymerases"/>
    <property type="match status" value="1"/>
</dbReference>
<reference evidence="2 3" key="1">
    <citation type="journal article" date="2009" name="Nature">
        <title>Evolution of pathogenicity and sexual reproduction in eight Candida genomes.</title>
        <authorList>
            <person name="Butler G."/>
            <person name="Rasmussen M.D."/>
            <person name="Lin M.F."/>
            <person name="Santos M.A."/>
            <person name="Sakthikumar S."/>
            <person name="Munro C.A."/>
            <person name="Rheinbay E."/>
            <person name="Grabherr M."/>
            <person name="Forche A."/>
            <person name="Reedy J.L."/>
            <person name="Agrafioti I."/>
            <person name="Arnaud M.B."/>
            <person name="Bates S."/>
            <person name="Brown A.J."/>
            <person name="Brunke S."/>
            <person name="Costanzo M.C."/>
            <person name="Fitzpatrick D.A."/>
            <person name="de Groot P.W."/>
            <person name="Harris D."/>
            <person name="Hoyer L.L."/>
            <person name="Hube B."/>
            <person name="Klis F.M."/>
            <person name="Kodira C."/>
            <person name="Lennard N."/>
            <person name="Logue M.E."/>
            <person name="Martin R."/>
            <person name="Neiman A.M."/>
            <person name="Nikolaou E."/>
            <person name="Quail M.A."/>
            <person name="Quinn J."/>
            <person name="Santos M.C."/>
            <person name="Schmitzberger F.F."/>
            <person name="Sherlock G."/>
            <person name="Shah P."/>
            <person name="Silverstein K.A."/>
            <person name="Skrzypek M.S."/>
            <person name="Soll D."/>
            <person name="Staggs R."/>
            <person name="Stansfield I."/>
            <person name="Stumpf M.P."/>
            <person name="Sudbery P.E."/>
            <person name="Srikantha T."/>
            <person name="Zeng Q."/>
            <person name="Berman J."/>
            <person name="Berriman M."/>
            <person name="Heitman J."/>
            <person name="Gow N.A."/>
            <person name="Lorenz M.C."/>
            <person name="Birren B.W."/>
            <person name="Kellis M."/>
            <person name="Cuomo C.A."/>
        </authorList>
    </citation>
    <scope>NUCLEOTIDE SEQUENCE [LARGE SCALE GENOMIC DNA]</scope>
    <source>
        <strain evidence="3">ATCC 11503 / BCRC 21390 / CBS 2605 / JCM 1781 / NBRC 1676 / NRRL YB-4239</strain>
    </source>
</reference>
<evidence type="ECO:0000259" key="1">
    <source>
        <dbReference type="Pfam" id="PF07727"/>
    </source>
</evidence>
<dbReference type="HOGENOM" id="CLU_001650_21_0_1"/>
<keyword evidence="3" id="KW-1185">Reference proteome</keyword>
<organism evidence="2 3">
    <name type="scientific">Lodderomyces elongisporus (strain ATCC 11503 / CBS 2605 / JCM 1781 / NBRC 1676 / NRRL YB-4239)</name>
    <name type="common">Yeast</name>
    <name type="synonym">Saccharomyces elongisporus</name>
    <dbReference type="NCBI Taxonomy" id="379508"/>
    <lineage>
        <taxon>Eukaryota</taxon>
        <taxon>Fungi</taxon>
        <taxon>Dikarya</taxon>
        <taxon>Ascomycota</taxon>
        <taxon>Saccharomycotina</taxon>
        <taxon>Pichiomycetes</taxon>
        <taxon>Debaryomycetaceae</taxon>
        <taxon>Candida/Lodderomyces clade</taxon>
        <taxon>Lodderomyces</taxon>
    </lineage>
</organism>
<feature type="domain" description="Reverse transcriptase Ty1/copia-type" evidence="1">
    <location>
        <begin position="1"/>
        <end position="174"/>
    </location>
</feature>
<sequence length="414" mass="47731">MAAQYKMQIHQTYVTTAFLNANLKEEIYMRQPEGYVVEGQKDKVLKLNKSLYGLKQAPLEWNERINEVLLSLKFTRNRAEYCIYSRKTEDSFVIIALYVDDLLIVGTTIKAIEEVKKGLMNSFKMKDLGKVGKFLGMNINQNENCDVKLSLSDYITKMLKEFGMSDCKAEKTPFYSNSSLNEVNDQQQNYGNVLQYRMLVGKLLFASNTVRFDITQIVGVLSRFLQNPKVIHMKTAKRVLRYLKGTIEYGIKYTCKQKNSIKGFWRDADWANDKVSRRSIPGYVFKYAGGPITWRSKKQAVVAISTAEAEYMSLCEAVKESLWLSNVFKDFNIELGEMIICEDNTSTIDMTKHPAFHYRSKHIDILCAFTRDHVAKGNVKIEYFPTKSQIVDMFTKTLPKPQFIKSRDLCSEVN</sequence>
<dbReference type="InterPro" id="IPR043502">
    <property type="entry name" value="DNA/RNA_pol_sf"/>
</dbReference>
<dbReference type="AlphaFoldDB" id="A5E2G7"/>
<dbReference type="EMBL" id="CH981528">
    <property type="protein sequence ID" value="EDK45625.1"/>
    <property type="molecule type" value="Genomic_DNA"/>
</dbReference>
<protein>
    <recommendedName>
        <fullName evidence="1">Reverse transcriptase Ty1/copia-type domain-containing protein</fullName>
    </recommendedName>
</protein>
<evidence type="ECO:0000313" key="3">
    <source>
        <dbReference type="Proteomes" id="UP000001996"/>
    </source>
</evidence>
<dbReference type="PANTHER" id="PTHR11439">
    <property type="entry name" value="GAG-POL-RELATED RETROTRANSPOSON"/>
    <property type="match status" value="1"/>
</dbReference>
<proteinExistence type="predicted"/>
<dbReference type="OrthoDB" id="4075035at2759"/>
<dbReference type="OMA" id="LEWNERI"/>
<dbReference type="CDD" id="cd09272">
    <property type="entry name" value="RNase_HI_RT_Ty1"/>
    <property type="match status" value="1"/>
</dbReference>
<dbReference type="STRING" id="379508.A5E2G7"/>
<gene>
    <name evidence="2" type="ORF">LELG_03804</name>
</gene>
<dbReference type="Proteomes" id="UP000001996">
    <property type="component" value="Unassembled WGS sequence"/>
</dbReference>
<dbReference type="Pfam" id="PF07727">
    <property type="entry name" value="RVT_2"/>
    <property type="match status" value="1"/>
</dbReference>
<evidence type="ECO:0000313" key="2">
    <source>
        <dbReference type="EMBL" id="EDK45625.1"/>
    </source>
</evidence>
<dbReference type="InParanoid" id="A5E2G7"/>
<accession>A5E2G7</accession>
<dbReference type="eggNOG" id="KOG0017">
    <property type="taxonomic scope" value="Eukaryota"/>
</dbReference>
<dbReference type="InterPro" id="IPR013103">
    <property type="entry name" value="RVT_2"/>
</dbReference>